<dbReference type="InterPro" id="IPR017871">
    <property type="entry name" value="ABC_transporter-like_CS"/>
</dbReference>
<dbReference type="InterPro" id="IPR003593">
    <property type="entry name" value="AAA+_ATPase"/>
</dbReference>
<evidence type="ECO:0000256" key="6">
    <source>
        <dbReference type="ARBA" id="ARBA00022840"/>
    </source>
</evidence>
<accession>A0ABW4BQJ1</accession>
<keyword evidence="4" id="KW-1003">Cell membrane</keyword>
<evidence type="ECO:0000313" key="11">
    <source>
        <dbReference type="Proteomes" id="UP001597191"/>
    </source>
</evidence>
<keyword evidence="7" id="KW-1278">Translocase</keyword>
<dbReference type="SUPFAM" id="SSF52540">
    <property type="entry name" value="P-loop containing nucleoside triphosphate hydrolases"/>
    <property type="match status" value="2"/>
</dbReference>
<evidence type="ECO:0000256" key="7">
    <source>
        <dbReference type="ARBA" id="ARBA00022967"/>
    </source>
</evidence>
<dbReference type="InterPro" id="IPR050095">
    <property type="entry name" value="ECF_ABC_transporter_ATP-bd"/>
</dbReference>
<keyword evidence="11" id="KW-1185">Reference proteome</keyword>
<feature type="domain" description="ABC transporter" evidence="9">
    <location>
        <begin position="246"/>
        <end position="456"/>
    </location>
</feature>
<evidence type="ECO:0000256" key="5">
    <source>
        <dbReference type="ARBA" id="ARBA00022741"/>
    </source>
</evidence>
<keyword evidence="3" id="KW-0813">Transport</keyword>
<feature type="domain" description="ABC transporter" evidence="9">
    <location>
        <begin position="1"/>
        <end position="235"/>
    </location>
</feature>
<evidence type="ECO:0000256" key="3">
    <source>
        <dbReference type="ARBA" id="ARBA00022448"/>
    </source>
</evidence>
<protein>
    <submittedName>
        <fullName evidence="10">ATP-binding cassette domain-containing protein</fullName>
    </submittedName>
</protein>
<evidence type="ECO:0000256" key="8">
    <source>
        <dbReference type="ARBA" id="ARBA00023136"/>
    </source>
</evidence>
<dbReference type="Proteomes" id="UP001597191">
    <property type="component" value="Unassembled WGS sequence"/>
</dbReference>
<evidence type="ECO:0000256" key="2">
    <source>
        <dbReference type="ARBA" id="ARBA00005417"/>
    </source>
</evidence>
<dbReference type="GO" id="GO:0005524">
    <property type="term" value="F:ATP binding"/>
    <property type="evidence" value="ECO:0007669"/>
    <property type="project" value="UniProtKB-KW"/>
</dbReference>
<dbReference type="EMBL" id="JBHTOH010000090">
    <property type="protein sequence ID" value="MFD1411908.1"/>
    <property type="molecule type" value="Genomic_DNA"/>
</dbReference>
<dbReference type="Gene3D" id="3.40.50.300">
    <property type="entry name" value="P-loop containing nucleotide triphosphate hydrolases"/>
    <property type="match status" value="2"/>
</dbReference>
<dbReference type="CDD" id="cd03225">
    <property type="entry name" value="ABC_cobalt_CbiO_domain1"/>
    <property type="match status" value="2"/>
</dbReference>
<dbReference type="PANTHER" id="PTHR43553">
    <property type="entry name" value="HEAVY METAL TRANSPORTER"/>
    <property type="match status" value="1"/>
</dbReference>
<keyword evidence="8" id="KW-0472">Membrane</keyword>
<keyword evidence="6 10" id="KW-0067">ATP-binding</keyword>
<comment type="subcellular location">
    <subcellularLocation>
        <location evidence="1">Cell membrane</location>
        <topology evidence="1">Peripheral membrane protein</topology>
    </subcellularLocation>
</comment>
<evidence type="ECO:0000256" key="1">
    <source>
        <dbReference type="ARBA" id="ARBA00004202"/>
    </source>
</evidence>
<sequence>MSLQAKLTFAVEQRLVTVDLQLDPGEARGLYGPSGIGKSTLLGLLAGQSTAGIKQGQVLYEGQPIAALTANQRVARVSLMFQNPDLQFCTATPRTELYFCLENQAIPPAEMAAKVSWALAFCGIAQLADQPLVTLSGGEKQLVALACCVVLESRYLLLDEPFANLDQQTSQQLVVKLQQLQQERHLGVLLIDHRLANTSNWIDQWYMFTDQQVALTTRQHLTQQAELLQQTLPAVTKKSEAAISSVLTMSQFSLPVGQRAIVFPDVALAAGQMIGITGRSGIGKSTFLKSLMGLGPHQGQLLLNGRRVKKCRRRLFRELSWVMQNPQDQFIAVTVAQELGSGSLNKQGVAKTLHQLGLSDKADVSPFLLSQGQQRRLAVASFLARPLALLLVDEPTYGQDQANAWQLMTMSRHKANQQTLVLVVSHDQCLLHQFCDDVWDLNQYAEVTNAAIKSDR</sequence>
<evidence type="ECO:0000259" key="9">
    <source>
        <dbReference type="PROSITE" id="PS50893"/>
    </source>
</evidence>
<comment type="similarity">
    <text evidence="2">Belongs to the ABC transporter superfamily.</text>
</comment>
<gene>
    <name evidence="10" type="ORF">ACFQ4R_09980</name>
</gene>
<dbReference type="InterPro" id="IPR015856">
    <property type="entry name" value="ABC_transpr_CbiO/EcfA_su"/>
</dbReference>
<name>A0ABW4BQJ1_9LACO</name>
<dbReference type="PANTHER" id="PTHR43553:SF27">
    <property type="entry name" value="ENERGY-COUPLING FACTOR TRANSPORTER ATP-BINDING PROTEIN ECFA2"/>
    <property type="match status" value="1"/>
</dbReference>
<comment type="caution">
    <text evidence="10">The sequence shown here is derived from an EMBL/GenBank/DDBJ whole genome shotgun (WGS) entry which is preliminary data.</text>
</comment>
<evidence type="ECO:0000256" key="4">
    <source>
        <dbReference type="ARBA" id="ARBA00022475"/>
    </source>
</evidence>
<reference evidence="11" key="1">
    <citation type="journal article" date="2019" name="Int. J. Syst. Evol. Microbiol.">
        <title>The Global Catalogue of Microorganisms (GCM) 10K type strain sequencing project: providing services to taxonomists for standard genome sequencing and annotation.</title>
        <authorList>
            <consortium name="The Broad Institute Genomics Platform"/>
            <consortium name="The Broad Institute Genome Sequencing Center for Infectious Disease"/>
            <person name="Wu L."/>
            <person name="Ma J."/>
        </authorList>
    </citation>
    <scope>NUCLEOTIDE SEQUENCE [LARGE SCALE GENOMIC DNA]</scope>
    <source>
        <strain evidence="11">CCM 8937</strain>
    </source>
</reference>
<keyword evidence="5" id="KW-0547">Nucleotide-binding</keyword>
<dbReference type="RefSeq" id="WP_125649546.1">
    <property type="nucleotide sequence ID" value="NZ_JBHTOH010000090.1"/>
</dbReference>
<dbReference type="InterPro" id="IPR003439">
    <property type="entry name" value="ABC_transporter-like_ATP-bd"/>
</dbReference>
<proteinExistence type="inferred from homology"/>
<dbReference type="PROSITE" id="PS00211">
    <property type="entry name" value="ABC_TRANSPORTER_1"/>
    <property type="match status" value="2"/>
</dbReference>
<dbReference type="InterPro" id="IPR027417">
    <property type="entry name" value="P-loop_NTPase"/>
</dbReference>
<dbReference type="PROSITE" id="PS50893">
    <property type="entry name" value="ABC_TRANSPORTER_2"/>
    <property type="match status" value="2"/>
</dbReference>
<dbReference type="SMART" id="SM00382">
    <property type="entry name" value="AAA"/>
    <property type="match status" value="2"/>
</dbReference>
<evidence type="ECO:0000313" key="10">
    <source>
        <dbReference type="EMBL" id="MFD1411908.1"/>
    </source>
</evidence>
<dbReference type="Pfam" id="PF00005">
    <property type="entry name" value="ABC_tran"/>
    <property type="match status" value="2"/>
</dbReference>
<organism evidence="10 11">
    <name type="scientific">Lapidilactobacillus gannanensis</name>
    <dbReference type="NCBI Taxonomy" id="2486002"/>
    <lineage>
        <taxon>Bacteria</taxon>
        <taxon>Bacillati</taxon>
        <taxon>Bacillota</taxon>
        <taxon>Bacilli</taxon>
        <taxon>Lactobacillales</taxon>
        <taxon>Lactobacillaceae</taxon>
        <taxon>Lapidilactobacillus</taxon>
    </lineage>
</organism>